<reference evidence="3" key="1">
    <citation type="submission" date="2019-11" db="UniProtKB">
        <authorList>
            <consortium name="WormBaseParasite"/>
        </authorList>
    </citation>
    <scope>IDENTIFICATION</scope>
</reference>
<proteinExistence type="predicted"/>
<evidence type="ECO:0000256" key="1">
    <source>
        <dbReference type="SAM" id="MobiDB-lite"/>
    </source>
</evidence>
<evidence type="ECO:0000313" key="3">
    <source>
        <dbReference type="WBParaSite" id="MCU_014745-RA"/>
    </source>
</evidence>
<dbReference type="Gene3D" id="2.60.40.10">
    <property type="entry name" value="Immunoglobulins"/>
    <property type="match status" value="1"/>
</dbReference>
<dbReference type="Pfam" id="PF07679">
    <property type="entry name" value="I-set"/>
    <property type="match status" value="1"/>
</dbReference>
<dbReference type="InterPro" id="IPR007110">
    <property type="entry name" value="Ig-like_dom"/>
</dbReference>
<name>A0A5K3G5K7_MESCO</name>
<feature type="region of interest" description="Disordered" evidence="1">
    <location>
        <begin position="80"/>
        <end position="110"/>
    </location>
</feature>
<accession>A0A5K3G5K7</accession>
<sequence length="110" mass="12554">MKPITVKWSHNGQEVQRSDRFEEVFVQEQGLAKLTIRDFAPEDVGQYTCEVSGEIIEPETGMLPRARTISTTTIVEMAESMPEVEEEKPEEEMVEERPVLETPSVQICEL</sequence>
<dbReference type="SUPFAM" id="SSF48726">
    <property type="entry name" value="Immunoglobulin"/>
    <property type="match status" value="1"/>
</dbReference>
<dbReference type="AlphaFoldDB" id="A0A5K3G5K7"/>
<protein>
    <submittedName>
        <fullName evidence="3">Ig-like domain-containing protein</fullName>
    </submittedName>
</protein>
<dbReference type="PROSITE" id="PS50835">
    <property type="entry name" value="IG_LIKE"/>
    <property type="match status" value="1"/>
</dbReference>
<dbReference type="InterPro" id="IPR036179">
    <property type="entry name" value="Ig-like_dom_sf"/>
</dbReference>
<feature type="domain" description="Ig-like" evidence="2">
    <location>
        <begin position="1"/>
        <end position="70"/>
    </location>
</feature>
<dbReference type="InterPro" id="IPR013783">
    <property type="entry name" value="Ig-like_fold"/>
</dbReference>
<evidence type="ECO:0000259" key="2">
    <source>
        <dbReference type="PROSITE" id="PS50835"/>
    </source>
</evidence>
<dbReference type="WBParaSite" id="MCU_014745-RA">
    <property type="protein sequence ID" value="MCU_014745-RA"/>
    <property type="gene ID" value="MCU_014745"/>
</dbReference>
<feature type="compositionally biased region" description="Acidic residues" evidence="1">
    <location>
        <begin position="82"/>
        <end position="94"/>
    </location>
</feature>
<dbReference type="CDD" id="cd00096">
    <property type="entry name" value="Ig"/>
    <property type="match status" value="1"/>
</dbReference>
<organism evidence="3">
    <name type="scientific">Mesocestoides corti</name>
    <name type="common">Flatworm</name>
    <dbReference type="NCBI Taxonomy" id="53468"/>
    <lineage>
        <taxon>Eukaryota</taxon>
        <taxon>Metazoa</taxon>
        <taxon>Spiralia</taxon>
        <taxon>Lophotrochozoa</taxon>
        <taxon>Platyhelminthes</taxon>
        <taxon>Cestoda</taxon>
        <taxon>Eucestoda</taxon>
        <taxon>Cyclophyllidea</taxon>
        <taxon>Mesocestoididae</taxon>
        <taxon>Mesocestoides</taxon>
    </lineage>
</organism>
<dbReference type="InterPro" id="IPR013098">
    <property type="entry name" value="Ig_I-set"/>
</dbReference>